<evidence type="ECO:0000256" key="4">
    <source>
        <dbReference type="SAM" id="MobiDB-lite"/>
    </source>
</evidence>
<keyword evidence="7" id="KW-1185">Reference proteome</keyword>
<reference evidence="6 7" key="1">
    <citation type="journal article" date="2024" name="Science">
        <title>Giant polyketide synthase enzymes in the biosynthesis of giant marine polyether toxins.</title>
        <authorList>
            <person name="Fallon T.R."/>
            <person name="Shende V.V."/>
            <person name="Wierzbicki I.H."/>
            <person name="Pendleton A.L."/>
            <person name="Watervoot N.F."/>
            <person name="Auber R.P."/>
            <person name="Gonzalez D.J."/>
            <person name="Wisecaver J.H."/>
            <person name="Moore B.S."/>
        </authorList>
    </citation>
    <scope>NUCLEOTIDE SEQUENCE [LARGE SCALE GENOMIC DNA]</scope>
    <source>
        <strain evidence="6 7">12B1</strain>
    </source>
</reference>
<accession>A0AB34ICT3</accession>
<evidence type="ECO:0000256" key="2">
    <source>
        <dbReference type="ARBA" id="ARBA00022771"/>
    </source>
</evidence>
<dbReference type="GO" id="GO:0008270">
    <property type="term" value="F:zinc ion binding"/>
    <property type="evidence" value="ECO:0007669"/>
    <property type="project" value="UniProtKB-KW"/>
</dbReference>
<feature type="domain" description="CXXC-type" evidence="5">
    <location>
        <begin position="137"/>
        <end position="188"/>
    </location>
</feature>
<dbReference type="PROSITE" id="PS51058">
    <property type="entry name" value="ZF_CXXC"/>
    <property type="match status" value="2"/>
</dbReference>
<keyword evidence="1" id="KW-0479">Metal-binding</keyword>
<dbReference type="AlphaFoldDB" id="A0AB34ICT3"/>
<proteinExistence type="predicted"/>
<evidence type="ECO:0000313" key="6">
    <source>
        <dbReference type="EMBL" id="KAL1495699.1"/>
    </source>
</evidence>
<organism evidence="6 7">
    <name type="scientific">Prymnesium parvum</name>
    <name type="common">Toxic golden alga</name>
    <dbReference type="NCBI Taxonomy" id="97485"/>
    <lineage>
        <taxon>Eukaryota</taxon>
        <taxon>Haptista</taxon>
        <taxon>Haptophyta</taxon>
        <taxon>Prymnesiophyceae</taxon>
        <taxon>Prymnesiales</taxon>
        <taxon>Prymnesiaceae</taxon>
        <taxon>Prymnesium</taxon>
    </lineage>
</organism>
<feature type="region of interest" description="Disordered" evidence="4">
    <location>
        <begin position="62"/>
        <end position="82"/>
    </location>
</feature>
<evidence type="ECO:0000256" key="3">
    <source>
        <dbReference type="ARBA" id="ARBA00022833"/>
    </source>
</evidence>
<evidence type="ECO:0000259" key="5">
    <source>
        <dbReference type="PROSITE" id="PS51058"/>
    </source>
</evidence>
<feature type="domain" description="CXXC-type" evidence="5">
    <location>
        <begin position="10"/>
        <end position="57"/>
    </location>
</feature>
<dbReference type="InterPro" id="IPR002857">
    <property type="entry name" value="Znf_CXXC"/>
</dbReference>
<keyword evidence="3" id="KW-0862">Zinc</keyword>
<dbReference type="Proteomes" id="UP001515480">
    <property type="component" value="Unassembled WGS sequence"/>
</dbReference>
<sequence length="433" mass="45677">MLAFSPPLEARARKLARCGKCEGCTRLECGECGSCSDKPRFGGPGVKKQACEARKCLRMSRQREEADPMPKKRAKGVAGGEWETPSLLQDMDILGEIDLTADLEGGYPAEGGRPLDAGAPQSAERSQATSKGGAAEKKDKKAGPRLRRCGKCLPCNRGDCGLCHNCADKPKFGGSGVKKQACVARRCLSMLRRDSTPSPPLGCDETGASPSGVLDFWDPASWNQSLSDQLGEGAVVGADDVTGTSEHLADMLGADDSRRLLQGKLAEPSCRDELSLQMKWSESCLAAIEQSMHGTSIGPVGEEEEEGTGLCEEELLSVLPLHDQGSGSSDVDVKFSAQLDPFSLGFTSLAALPSIDEPCDGTPPDKTCGAEAPPDSPGSALTEEVGVGPTDDPWKLFESRNLSPSEADVSDPTGGIVEPLDEEDYCGWLAEGI</sequence>
<evidence type="ECO:0000256" key="1">
    <source>
        <dbReference type="ARBA" id="ARBA00022723"/>
    </source>
</evidence>
<dbReference type="EMBL" id="JBGBPQ010000031">
    <property type="protein sequence ID" value="KAL1495699.1"/>
    <property type="molecule type" value="Genomic_DNA"/>
</dbReference>
<keyword evidence="2" id="KW-0863">Zinc-finger</keyword>
<comment type="caution">
    <text evidence="6">The sequence shown here is derived from an EMBL/GenBank/DDBJ whole genome shotgun (WGS) entry which is preliminary data.</text>
</comment>
<dbReference type="GO" id="GO:0003677">
    <property type="term" value="F:DNA binding"/>
    <property type="evidence" value="ECO:0007669"/>
    <property type="project" value="InterPro"/>
</dbReference>
<feature type="region of interest" description="Disordered" evidence="4">
    <location>
        <begin position="358"/>
        <end position="419"/>
    </location>
</feature>
<name>A0AB34ICT3_PRYPA</name>
<feature type="region of interest" description="Disordered" evidence="4">
    <location>
        <begin position="105"/>
        <end position="140"/>
    </location>
</feature>
<protein>
    <recommendedName>
        <fullName evidence="5">CXXC-type domain-containing protein</fullName>
    </recommendedName>
</protein>
<evidence type="ECO:0000313" key="7">
    <source>
        <dbReference type="Proteomes" id="UP001515480"/>
    </source>
</evidence>
<gene>
    <name evidence="6" type="ORF">AB1Y20_016562</name>
</gene>
<dbReference type="Pfam" id="PF02008">
    <property type="entry name" value="zf-CXXC"/>
    <property type="match status" value="2"/>
</dbReference>